<feature type="domain" description="Hydrazine synthase alpha subunit middle" evidence="3">
    <location>
        <begin position="625"/>
        <end position="695"/>
    </location>
</feature>
<dbReference type="PATRIC" id="fig|52.7.peg.8889"/>
<dbReference type="KEGG" id="ccro:CMC5_080840"/>
<gene>
    <name evidence="4" type="ORF">CMC5_080840</name>
</gene>
<dbReference type="InterPro" id="IPR011042">
    <property type="entry name" value="6-blade_b-propeller_TolB-like"/>
</dbReference>
<keyword evidence="5" id="KW-1185">Reference proteome</keyword>
<dbReference type="AlphaFoldDB" id="A0A0K1ET71"/>
<dbReference type="Proteomes" id="UP000067626">
    <property type="component" value="Chromosome"/>
</dbReference>
<feature type="chain" id="PRO_5005459977" description="Hydrazine synthase alpha subunit middle domain-containing protein" evidence="2">
    <location>
        <begin position="27"/>
        <end position="1065"/>
    </location>
</feature>
<dbReference type="InterPro" id="IPR024038">
    <property type="entry name" value="MYXO-CTERM"/>
</dbReference>
<dbReference type="EMBL" id="CP012159">
    <property type="protein sequence ID" value="AKT43847.1"/>
    <property type="molecule type" value="Genomic_DNA"/>
</dbReference>
<name>A0A0K1ET71_CHOCO</name>
<evidence type="ECO:0000256" key="2">
    <source>
        <dbReference type="SAM" id="SignalP"/>
    </source>
</evidence>
<accession>A0A0K1ET71</accession>
<dbReference type="Pfam" id="PF18582">
    <property type="entry name" value="HZS_alpha"/>
    <property type="match status" value="1"/>
</dbReference>
<dbReference type="NCBIfam" id="TIGR03901">
    <property type="entry name" value="MYXO-CTERM"/>
    <property type="match status" value="1"/>
</dbReference>
<dbReference type="RefSeq" id="WP_050435262.1">
    <property type="nucleotide sequence ID" value="NZ_CP012159.1"/>
</dbReference>
<evidence type="ECO:0000313" key="4">
    <source>
        <dbReference type="EMBL" id="AKT43847.1"/>
    </source>
</evidence>
<reference evidence="4 5" key="1">
    <citation type="submission" date="2015-07" db="EMBL/GenBank/DDBJ databases">
        <title>Genome analysis of myxobacterium Chondromyces crocatus Cm c5 reveals a high potential for natural compound synthesis and the genetic basis for the loss of fruiting body formation.</title>
        <authorList>
            <person name="Zaburannyi N."/>
            <person name="Bunk B."/>
            <person name="Maier J."/>
            <person name="Overmann J."/>
            <person name="Mueller R."/>
        </authorList>
    </citation>
    <scope>NUCLEOTIDE SEQUENCE [LARGE SCALE GENOMIC DNA]</scope>
    <source>
        <strain evidence="4 5">Cm c5</strain>
    </source>
</reference>
<feature type="region of interest" description="Disordered" evidence="1">
    <location>
        <begin position="998"/>
        <end position="1026"/>
    </location>
</feature>
<organism evidence="4 5">
    <name type="scientific">Chondromyces crocatus</name>
    <dbReference type="NCBI Taxonomy" id="52"/>
    <lineage>
        <taxon>Bacteria</taxon>
        <taxon>Pseudomonadati</taxon>
        <taxon>Myxococcota</taxon>
        <taxon>Polyangia</taxon>
        <taxon>Polyangiales</taxon>
        <taxon>Polyangiaceae</taxon>
        <taxon>Chondromyces</taxon>
    </lineage>
</organism>
<dbReference type="InterPro" id="IPR040698">
    <property type="entry name" value="HZS_alpha_mid"/>
</dbReference>
<proteinExistence type="predicted"/>
<sequence>MRTLHPRALVASFVGTSLLWTSAAQADETPFVYVRCARTTETFTVEMDVVVDGQTRTATRTMTGLDVYDVLPDVTNFLSGFSGPCDLMLHDAAGSERVLYDCSSTSTDAAACAAMDPAVSFDAGTVAFTVFRGELRPGSELVHPRVVDPLAENTTNTRFSLPNRLLATTEAQLYVVDVASGTVRELPHVAGTFDTGPAFLPNGRLAFTSTRDGHTSTLVFGTTNSSPGTRIWSMDLDGNNLDIASHHSLAQEQHPFVLRDGRVLHSSWQLFGGLPFRHTNGSPGGFTTIGNLFHLFAQNPDGSHQFAFFGQHAGDHQPISSVGVDHKAAHFVTQTSDARVWFADYYRGNNNGLGEVLGMMPEPLDQEGISAEEAPAFGDVYAPRDMVRFAPWTTSGDSMAKPMPAPAISVPTYADPMPFAGKVGHPSALPDGGLMVVWGKGACSTVASPSVFDSLGRPRPPLTSGSGSGTAMNVLTSLALDTPGCDAGLYRATAIPSSHPNDLELMVDERAWHEIQPRALVPYAAIHGVERPTVIARADVRAQHAALEVGTPFGLLGAASILDRETHPRGGIRFQGEHQFHNHGTDTIDYDDDDLCGVRILGVMPNRSKDTYRELSNVAGERVRILGEFPVRNTNADGTARMDPSGHPDTSFLVRFPADVPYLMQGIDCDGRTLNTDQTWQSLRPGEQKTCGGCHVHSKPARVEFANSFAATPEYEIHRLGEGTVPLLAGRDGDGKVQTRTEEGYGLAIDFVSDVMPLFERRCVSCHGGGSPAAGLALDRPGVDRDSRATWYCLVGDRSQVCVPDALRHETGAGSGGITFRRPQLTRYVRAFNALGSLLYWKAANRRTDKRADDTYGASDAADLRDIDFGAAHPTDTTPEELGLLARWIDIGSPGGPQEARDTQFPTLHLSATVSGETVTALHVGTVDLGSGIDPSSLEVCLVQGGACERNLATEAQRHGVVHLDLAAPLTDDAQIVRASVRDLAGNETLVERTVGWLRSAPPPLPGEGPGEEEEEEGEGAGVKGAGDEGGCGCRAGAGAASTTWAMAPLAAAWLMWRRRRRHGQ</sequence>
<feature type="signal peptide" evidence="2">
    <location>
        <begin position="1"/>
        <end position="26"/>
    </location>
</feature>
<protein>
    <recommendedName>
        <fullName evidence="3">Hydrazine synthase alpha subunit middle domain-containing protein</fullName>
    </recommendedName>
</protein>
<dbReference type="STRING" id="52.CMC5_080840"/>
<evidence type="ECO:0000313" key="5">
    <source>
        <dbReference type="Proteomes" id="UP000067626"/>
    </source>
</evidence>
<keyword evidence="2" id="KW-0732">Signal</keyword>
<feature type="compositionally biased region" description="Acidic residues" evidence="1">
    <location>
        <begin position="1010"/>
        <end position="1019"/>
    </location>
</feature>
<dbReference type="SUPFAM" id="SSF69304">
    <property type="entry name" value="Tricorn protease N-terminal domain"/>
    <property type="match status" value="1"/>
</dbReference>
<evidence type="ECO:0000256" key="1">
    <source>
        <dbReference type="SAM" id="MobiDB-lite"/>
    </source>
</evidence>
<dbReference type="OrthoDB" id="221261at2"/>
<dbReference type="Gene3D" id="2.120.10.30">
    <property type="entry name" value="TolB, C-terminal domain"/>
    <property type="match status" value="1"/>
</dbReference>
<evidence type="ECO:0000259" key="3">
    <source>
        <dbReference type="Pfam" id="PF18582"/>
    </source>
</evidence>